<keyword evidence="2" id="KW-1185">Reference proteome</keyword>
<dbReference type="Proteomes" id="UP000262714">
    <property type="component" value="Segment"/>
</dbReference>
<accession>A0A385IJY3</accession>
<evidence type="ECO:0008006" key="3">
    <source>
        <dbReference type="Google" id="ProtNLM"/>
    </source>
</evidence>
<evidence type="ECO:0000313" key="2">
    <source>
        <dbReference type="Proteomes" id="UP000262714"/>
    </source>
</evidence>
<dbReference type="EMBL" id="MG967618">
    <property type="protein sequence ID" value="AXY83206.1"/>
    <property type="molecule type" value="Genomic_DNA"/>
</dbReference>
<sequence length="802" mass="93598">MGVLPMKIKLNVPKFEKPMDQPQMVIPKFRKEQNKPMLPMVVEKSLTIVPEREQPQRSKPKVKFKLAIAPTEYETHQITAVPSTKNDKLHLLIESFANQNKEIIDIVKGCQLDEKGIHLPRTGKFFFETVITNKDFKQYITFNKENSEYAIQQAGFCWHNSPIAKQEECIYENIDIKKAAGYEYRLRHTPALSLTIDGRLQERPLRDFLELGKLLKKNEKVIVQFGFMPCEESWFKNGQKSLDDLSKRIKKEAKGDKLAYNGFECSLRLICIGETKQRSEIIYRGFNMSIKQLDKENELIGEKIKDKKVGKWINQYVKQRKIISPIRFNKRFILTHKEISHFIKLPQRNLQVEYEVKVREREQLTIPKEIRGKGIMMGHSEEKNNKVPISIPVKNKDHLATTYAFVGSPRNGKDMSSARFIIEAAKNGHGAIITDVIDEQGRGMSDLVKQNLPDDKVVDIDFTDINNPIYFGLDDVIELIGKQGNDIIANDLVKILELDDKYDSKQLARLIAKVNKCNIYDMYCFLKSDSFAKQVFERLEQEDKLLALQLENDYFNKNISPTIKGAVLTRLDEILGFKLTKNMFAQEPTIKLDLEKLINQNKVIICRMRKMGGLGELGTRLMMNLLTLKVAWIKKIKKTDNVTFMVFNEFHQYQNKAWDEMLSDYMMEMPKYRLGFVLIFHTPEKIGRFLWDSIQSASVNYFLFKNTNINIYRQMQEQLKPFEIDVCMKTEKYESIFVPFIEGKTLSPIFVKMSPVDEFDTSYRTPHDHNYGTNIDEVEDYIYQREINMYPKKKSKKEKTDD</sequence>
<dbReference type="InterPro" id="IPR027417">
    <property type="entry name" value="P-loop_NTPase"/>
</dbReference>
<proteinExistence type="predicted"/>
<evidence type="ECO:0000313" key="1">
    <source>
        <dbReference type="EMBL" id="AXY83206.1"/>
    </source>
</evidence>
<gene>
    <name evidence="1" type="ORF">vBBBak10_089</name>
</gene>
<reference evidence="1 2" key="1">
    <citation type="submission" date="2018-02" db="EMBL/GenBank/DDBJ databases">
        <title>Genomic characterization of three novel Basilisk-like phages infecting Bacillus anthracis.</title>
        <authorList>
            <person name="Farlow J."/>
            <person name="Bolkvadze D."/>
            <person name="Leshkasheli L."/>
            <person name="Kusradze I."/>
            <person name="Kotorashvili A."/>
            <person name="Kotaria N."/>
            <person name="Balarjishvili N."/>
            <person name="Kvachadze L."/>
            <person name="Nikolich M."/>
            <person name="Kutateladze M."/>
        </authorList>
    </citation>
    <scope>NUCLEOTIDE SEQUENCE [LARGE SCALE GENOMIC DNA]</scope>
</reference>
<dbReference type="SUPFAM" id="SSF52540">
    <property type="entry name" value="P-loop containing nucleoside triphosphate hydrolases"/>
    <property type="match status" value="1"/>
</dbReference>
<organism evidence="1 2">
    <name type="scientific">Bacillus phage v_B-Bak10</name>
    <dbReference type="NCBI Taxonomy" id="2094736"/>
    <lineage>
        <taxon>Viruses</taxon>
        <taxon>Duplodnaviria</taxon>
        <taxon>Heunggongvirae</taxon>
        <taxon>Uroviricota</taxon>
        <taxon>Caudoviricetes</taxon>
        <taxon>Sejongvirinae</taxon>
        <taxon>Basiliskvirus</taxon>
        <taxon>Basiliskvirus bak10</taxon>
    </lineage>
</organism>
<dbReference type="Gene3D" id="3.40.50.300">
    <property type="entry name" value="P-loop containing nucleotide triphosphate hydrolases"/>
    <property type="match status" value="1"/>
</dbReference>
<protein>
    <recommendedName>
        <fullName evidence="3">ATP-binding protein</fullName>
    </recommendedName>
</protein>
<name>A0A385IJY3_9CAUD</name>